<keyword evidence="2" id="KW-1185">Reference proteome</keyword>
<accession>A0A6P1N9U4</accession>
<dbReference type="AlphaFoldDB" id="A0A6P1N9U4"/>
<dbReference type="Pfam" id="PF06620">
    <property type="entry name" value="DUF1150"/>
    <property type="match status" value="1"/>
</dbReference>
<organism evidence="1 2">
    <name type="scientific">Aristophania vespae</name>
    <dbReference type="NCBI Taxonomy" id="2697033"/>
    <lineage>
        <taxon>Bacteria</taxon>
        <taxon>Pseudomonadati</taxon>
        <taxon>Pseudomonadota</taxon>
        <taxon>Alphaproteobacteria</taxon>
        <taxon>Acetobacterales</taxon>
        <taxon>Acetobacteraceae</taxon>
        <taxon>Aristophania</taxon>
    </lineage>
</organism>
<reference evidence="1 2" key="1">
    <citation type="submission" date="2020-01" db="EMBL/GenBank/DDBJ databases">
        <title>Genome sequencing of strain KACC 21507.</title>
        <authorList>
            <person name="Heo J."/>
            <person name="Kim S.-J."/>
            <person name="Kim J.-S."/>
            <person name="Hong S.-B."/>
            <person name="Kwon S.-W."/>
        </authorList>
    </citation>
    <scope>NUCLEOTIDE SEQUENCE [LARGE SCALE GENOMIC DNA]</scope>
    <source>
        <strain evidence="1 2">KACC 21507</strain>
    </source>
</reference>
<dbReference type="KEGG" id="bomb:GT348_02885"/>
<dbReference type="EMBL" id="CP047652">
    <property type="protein sequence ID" value="QHI95355.1"/>
    <property type="molecule type" value="Genomic_DNA"/>
</dbReference>
<dbReference type="Proteomes" id="UP000463975">
    <property type="component" value="Chromosome"/>
</dbReference>
<dbReference type="InterPro" id="IPR009531">
    <property type="entry name" value="DUF1150"/>
</dbReference>
<protein>
    <submittedName>
        <fullName evidence="1">DUF1150 family protein</fullName>
    </submittedName>
</protein>
<proteinExistence type="predicted"/>
<sequence length="82" mass="8750">MDKISRKVPGSVDRKSQNKIMTGQEFKGLGMAQTAYLRPACHDGVNVVAIHAADGTPIAVAEDEASAVEVILQSKLIPSFLQ</sequence>
<dbReference type="RefSeq" id="WP_160618432.1">
    <property type="nucleotide sequence ID" value="NZ_CP047652.1"/>
</dbReference>
<evidence type="ECO:0000313" key="2">
    <source>
        <dbReference type="Proteomes" id="UP000463975"/>
    </source>
</evidence>
<evidence type="ECO:0000313" key="1">
    <source>
        <dbReference type="EMBL" id="QHI95355.1"/>
    </source>
</evidence>
<name>A0A6P1N9U4_9PROT</name>
<gene>
    <name evidence="1" type="ORF">GT348_02885</name>
</gene>